<dbReference type="InterPro" id="IPR000387">
    <property type="entry name" value="Tyr_Pase_dom"/>
</dbReference>
<evidence type="ECO:0000256" key="15">
    <source>
        <dbReference type="SAM" id="MobiDB-lite"/>
    </source>
</evidence>
<name>A0A8B8E6Z2_CRAVI</name>
<dbReference type="KEGG" id="cvn:111132411"/>
<comment type="similarity">
    <text evidence="2">Belongs to the protein-tyrosine phosphatase family. Non-receptor class dual specificity subfamily.</text>
</comment>
<evidence type="ECO:0000256" key="7">
    <source>
        <dbReference type="ARBA" id="ARBA00022801"/>
    </source>
</evidence>
<evidence type="ECO:0000256" key="6">
    <source>
        <dbReference type="ARBA" id="ARBA00022707"/>
    </source>
</evidence>
<evidence type="ECO:0000256" key="13">
    <source>
        <dbReference type="ARBA" id="ARBA00051722"/>
    </source>
</evidence>
<dbReference type="PRINTS" id="PR01908">
    <property type="entry name" value="ADSPHPHTASE"/>
</dbReference>
<feature type="compositionally biased region" description="Polar residues" evidence="15">
    <location>
        <begin position="246"/>
        <end position="266"/>
    </location>
</feature>
<evidence type="ECO:0000256" key="5">
    <source>
        <dbReference type="ARBA" id="ARBA00022475"/>
    </source>
</evidence>
<comment type="catalytic activity">
    <reaction evidence="12">
        <text>O-phospho-L-threonyl-[protein] + H2O = L-threonyl-[protein] + phosphate</text>
        <dbReference type="Rhea" id="RHEA:47004"/>
        <dbReference type="Rhea" id="RHEA-COMP:11060"/>
        <dbReference type="Rhea" id="RHEA-COMP:11605"/>
        <dbReference type="ChEBI" id="CHEBI:15377"/>
        <dbReference type="ChEBI" id="CHEBI:30013"/>
        <dbReference type="ChEBI" id="CHEBI:43474"/>
        <dbReference type="ChEBI" id="CHEBI:61977"/>
        <dbReference type="EC" id="3.1.3.16"/>
    </reaction>
</comment>
<dbReference type="AlphaFoldDB" id="A0A8B8E6Z2"/>
<dbReference type="CDD" id="cd14519">
    <property type="entry name" value="DSP_DUSP22_15"/>
    <property type="match status" value="1"/>
</dbReference>
<sequence length="266" mass="30007">MGNGMNRVLPGLYVGNFRDAKDTEQLKANSITHIVSIHDYAKKLREDIEYKCIQASDTPDQDLTQYFAECIDFIHTARSKGGNVLVHCLAGVSRSVTVTAAYMMTVTDYGWKDCVNAVRGARTYANPNFGFQRQLQTYGVEKLAMERERIKSTYEPVPYNDNEEMKHLLDAFHKFVLHGDPNLDDGLYNLPHKAFQQRPKGIHENSDNGEIQETSKGTENQNSPCNQSSDTQEPDPVSPETRDQQDAVNQNQKPNCDTVNQKTTEA</sequence>
<evidence type="ECO:0000256" key="10">
    <source>
        <dbReference type="ARBA" id="ARBA00023288"/>
    </source>
</evidence>
<dbReference type="EC" id="3.1.3.48" evidence="3"/>
<comment type="catalytic activity">
    <reaction evidence="13">
        <text>O-phospho-L-tyrosyl-[protein] + H2O = L-tyrosyl-[protein] + phosphate</text>
        <dbReference type="Rhea" id="RHEA:10684"/>
        <dbReference type="Rhea" id="RHEA-COMP:10136"/>
        <dbReference type="Rhea" id="RHEA-COMP:20101"/>
        <dbReference type="ChEBI" id="CHEBI:15377"/>
        <dbReference type="ChEBI" id="CHEBI:43474"/>
        <dbReference type="ChEBI" id="CHEBI:46858"/>
        <dbReference type="ChEBI" id="CHEBI:61978"/>
        <dbReference type="EC" id="3.1.3.48"/>
    </reaction>
</comment>
<feature type="region of interest" description="Disordered" evidence="15">
    <location>
        <begin position="198"/>
        <end position="266"/>
    </location>
</feature>
<feature type="domain" description="Tyrosine specific protein phosphatases" evidence="17">
    <location>
        <begin position="65"/>
        <end position="122"/>
    </location>
</feature>
<evidence type="ECO:0000256" key="12">
    <source>
        <dbReference type="ARBA" id="ARBA00048336"/>
    </source>
</evidence>
<dbReference type="InterPro" id="IPR000340">
    <property type="entry name" value="Dual-sp_phosphatase_cat-dom"/>
</dbReference>
<reference evidence="19" key="1">
    <citation type="submission" date="2025-08" db="UniProtKB">
        <authorList>
            <consortium name="RefSeq"/>
        </authorList>
    </citation>
    <scope>IDENTIFICATION</scope>
    <source>
        <tissue evidence="19">Whole sample</tissue>
    </source>
</reference>
<dbReference type="GO" id="GO:0004725">
    <property type="term" value="F:protein tyrosine phosphatase activity"/>
    <property type="evidence" value="ECO:0007669"/>
    <property type="project" value="UniProtKB-EC"/>
</dbReference>
<dbReference type="PROSITE" id="PS50056">
    <property type="entry name" value="TYR_PHOSPHATASE_2"/>
    <property type="match status" value="1"/>
</dbReference>
<keyword evidence="18" id="KW-1185">Reference proteome</keyword>
<keyword evidence="9" id="KW-0472">Membrane</keyword>
<feature type="compositionally biased region" description="Polar residues" evidence="15">
    <location>
        <begin position="208"/>
        <end position="231"/>
    </location>
</feature>
<evidence type="ECO:0000256" key="8">
    <source>
        <dbReference type="ARBA" id="ARBA00022912"/>
    </source>
</evidence>
<dbReference type="Pfam" id="PF00782">
    <property type="entry name" value="DSPc"/>
    <property type="match status" value="1"/>
</dbReference>
<accession>A0A8B8E6Z2</accession>
<evidence type="ECO:0000256" key="11">
    <source>
        <dbReference type="ARBA" id="ARBA00047761"/>
    </source>
</evidence>
<dbReference type="OrthoDB" id="9979246at2759"/>
<evidence type="ECO:0000313" key="19">
    <source>
        <dbReference type="RefSeq" id="XP_022335920.1"/>
    </source>
</evidence>
<evidence type="ECO:0000259" key="17">
    <source>
        <dbReference type="PROSITE" id="PS50056"/>
    </source>
</evidence>
<dbReference type="EC" id="3.1.3.16" evidence="4"/>
<keyword evidence="10" id="KW-0449">Lipoprotein</keyword>
<dbReference type="PANTHER" id="PTHR45948:SF2">
    <property type="entry name" value="DUAL SPECIFICITY PROTEIN PHOSPHATASE"/>
    <property type="match status" value="1"/>
</dbReference>
<dbReference type="PANTHER" id="PTHR45948">
    <property type="entry name" value="DUAL SPECIFICITY PROTEIN PHOSPHATASE DDB_G0269404-RELATED"/>
    <property type="match status" value="1"/>
</dbReference>
<evidence type="ECO:0000256" key="1">
    <source>
        <dbReference type="ARBA" id="ARBA00004342"/>
    </source>
</evidence>
<dbReference type="Gene3D" id="3.90.190.10">
    <property type="entry name" value="Protein tyrosine phosphatase superfamily"/>
    <property type="match status" value="1"/>
</dbReference>
<dbReference type="GO" id="GO:0007165">
    <property type="term" value="P:signal transduction"/>
    <property type="evidence" value="ECO:0007669"/>
    <property type="project" value="TreeGrafter"/>
</dbReference>
<dbReference type="GO" id="GO:0005829">
    <property type="term" value="C:cytosol"/>
    <property type="evidence" value="ECO:0007669"/>
    <property type="project" value="TreeGrafter"/>
</dbReference>
<evidence type="ECO:0000256" key="3">
    <source>
        <dbReference type="ARBA" id="ARBA00013064"/>
    </source>
</evidence>
<evidence type="ECO:0000256" key="14">
    <source>
        <dbReference type="ARBA" id="ARBA00068799"/>
    </source>
</evidence>
<keyword evidence="8" id="KW-0904">Protein phosphatase</keyword>
<proteinExistence type="inferred from homology"/>
<dbReference type="InterPro" id="IPR020422">
    <property type="entry name" value="TYR_PHOSPHATASE_DUAL_dom"/>
</dbReference>
<dbReference type="SMART" id="SM00195">
    <property type="entry name" value="DSPc"/>
    <property type="match status" value="1"/>
</dbReference>
<evidence type="ECO:0000259" key="16">
    <source>
        <dbReference type="PROSITE" id="PS50054"/>
    </source>
</evidence>
<dbReference type="InterPro" id="IPR029021">
    <property type="entry name" value="Prot-tyrosine_phosphatase-like"/>
</dbReference>
<keyword evidence="6" id="KW-0519">Myristate</keyword>
<comment type="subcellular location">
    <subcellularLocation>
        <location evidence="1">Cell membrane</location>
        <topology evidence="1">Lipid-anchor</topology>
        <orientation evidence="1">Cytoplasmic side</orientation>
    </subcellularLocation>
</comment>
<dbReference type="RefSeq" id="XP_022335920.1">
    <property type="nucleotide sequence ID" value="XM_022480212.1"/>
</dbReference>
<keyword evidence="5" id="KW-1003">Cell membrane</keyword>
<keyword evidence="7" id="KW-0378">Hydrolase</keyword>
<dbReference type="SMART" id="SM00404">
    <property type="entry name" value="PTPc_motif"/>
    <property type="match status" value="1"/>
</dbReference>
<dbReference type="FunFam" id="3.90.190.10:FF:000052">
    <property type="entry name" value="Dual specificity phosphatase 15"/>
    <property type="match status" value="1"/>
</dbReference>
<comment type="catalytic activity">
    <reaction evidence="11">
        <text>O-phospho-L-seryl-[protein] + H2O = L-seryl-[protein] + phosphate</text>
        <dbReference type="Rhea" id="RHEA:20629"/>
        <dbReference type="Rhea" id="RHEA-COMP:9863"/>
        <dbReference type="Rhea" id="RHEA-COMP:11604"/>
        <dbReference type="ChEBI" id="CHEBI:15377"/>
        <dbReference type="ChEBI" id="CHEBI:29999"/>
        <dbReference type="ChEBI" id="CHEBI:43474"/>
        <dbReference type="ChEBI" id="CHEBI:83421"/>
        <dbReference type="EC" id="3.1.3.16"/>
    </reaction>
</comment>
<dbReference type="SUPFAM" id="SSF52799">
    <property type="entry name" value="(Phosphotyrosine protein) phosphatases II"/>
    <property type="match status" value="1"/>
</dbReference>
<feature type="domain" description="Tyrosine-protein phosphatase" evidence="16">
    <location>
        <begin position="4"/>
        <end position="144"/>
    </location>
</feature>
<organism evidence="18 19">
    <name type="scientific">Crassostrea virginica</name>
    <name type="common">Eastern oyster</name>
    <dbReference type="NCBI Taxonomy" id="6565"/>
    <lineage>
        <taxon>Eukaryota</taxon>
        <taxon>Metazoa</taxon>
        <taxon>Spiralia</taxon>
        <taxon>Lophotrochozoa</taxon>
        <taxon>Mollusca</taxon>
        <taxon>Bivalvia</taxon>
        <taxon>Autobranchia</taxon>
        <taxon>Pteriomorphia</taxon>
        <taxon>Ostreida</taxon>
        <taxon>Ostreoidea</taxon>
        <taxon>Ostreidae</taxon>
        <taxon>Crassostrea</taxon>
    </lineage>
</organism>
<protein>
    <recommendedName>
        <fullName evidence="14">Dual specificity protein phosphatase 15</fullName>
        <ecNumber evidence="4">3.1.3.16</ecNumber>
        <ecNumber evidence="3">3.1.3.48</ecNumber>
    </recommendedName>
</protein>
<dbReference type="GO" id="GO:0005886">
    <property type="term" value="C:plasma membrane"/>
    <property type="evidence" value="ECO:0007669"/>
    <property type="project" value="UniProtKB-SubCell"/>
</dbReference>
<dbReference type="Proteomes" id="UP000694844">
    <property type="component" value="Chromosome 5"/>
</dbReference>
<evidence type="ECO:0000256" key="2">
    <source>
        <dbReference type="ARBA" id="ARBA00008601"/>
    </source>
</evidence>
<dbReference type="GO" id="GO:0004722">
    <property type="term" value="F:protein serine/threonine phosphatase activity"/>
    <property type="evidence" value="ECO:0007669"/>
    <property type="project" value="UniProtKB-EC"/>
</dbReference>
<evidence type="ECO:0000256" key="4">
    <source>
        <dbReference type="ARBA" id="ARBA00013081"/>
    </source>
</evidence>
<gene>
    <name evidence="19" type="primary">LOC111132411</name>
</gene>
<evidence type="ECO:0000256" key="9">
    <source>
        <dbReference type="ARBA" id="ARBA00023136"/>
    </source>
</evidence>
<dbReference type="GeneID" id="111132411"/>
<dbReference type="InterPro" id="IPR003595">
    <property type="entry name" value="Tyr_Pase_cat"/>
</dbReference>
<dbReference type="PROSITE" id="PS50054">
    <property type="entry name" value="TYR_PHOSPHATASE_DUAL"/>
    <property type="match status" value="1"/>
</dbReference>
<evidence type="ECO:0000313" key="18">
    <source>
        <dbReference type="Proteomes" id="UP000694844"/>
    </source>
</evidence>